<dbReference type="AlphaFoldDB" id="A0A382HUC7"/>
<dbReference type="InterPro" id="IPR011335">
    <property type="entry name" value="Restrct_endonuc-II-like"/>
</dbReference>
<accession>A0A382HUC7</accession>
<dbReference type="Pfam" id="PF12705">
    <property type="entry name" value="PDDEXK_1"/>
    <property type="match status" value="1"/>
</dbReference>
<dbReference type="PANTHER" id="PTHR31340">
    <property type="entry name" value="MITOCHONDRIAL GENOME MAINTENANCE EXONUCLEASE 1"/>
    <property type="match status" value="1"/>
</dbReference>
<evidence type="ECO:0000259" key="1">
    <source>
        <dbReference type="Pfam" id="PF12705"/>
    </source>
</evidence>
<dbReference type="Gene3D" id="3.90.320.10">
    <property type="match status" value="1"/>
</dbReference>
<feature type="domain" description="PD-(D/E)XK endonuclease-like" evidence="1">
    <location>
        <begin position="17"/>
        <end position="139"/>
    </location>
</feature>
<dbReference type="InterPro" id="IPR011604">
    <property type="entry name" value="PDDEXK-like_dom_sf"/>
</dbReference>
<gene>
    <name evidence="2" type="ORF">METZ01_LOCUS243820</name>
</gene>
<reference evidence="2" key="1">
    <citation type="submission" date="2018-05" db="EMBL/GenBank/DDBJ databases">
        <authorList>
            <person name="Lanie J.A."/>
            <person name="Ng W.-L."/>
            <person name="Kazmierczak K.M."/>
            <person name="Andrzejewski T.M."/>
            <person name="Davidsen T.M."/>
            <person name="Wayne K.J."/>
            <person name="Tettelin H."/>
            <person name="Glass J.I."/>
            <person name="Rusch D."/>
            <person name="Podicherti R."/>
            <person name="Tsui H.-C.T."/>
            <person name="Winkler M.E."/>
        </authorList>
    </citation>
    <scope>NUCLEOTIDE SEQUENCE</scope>
</reference>
<organism evidence="2">
    <name type="scientific">marine metagenome</name>
    <dbReference type="NCBI Taxonomy" id="408172"/>
    <lineage>
        <taxon>unclassified sequences</taxon>
        <taxon>metagenomes</taxon>
        <taxon>ecological metagenomes</taxon>
    </lineage>
</organism>
<name>A0A382HUC7_9ZZZZ</name>
<dbReference type="SUPFAM" id="SSF52980">
    <property type="entry name" value="Restriction endonuclease-like"/>
    <property type="match status" value="1"/>
</dbReference>
<dbReference type="EMBL" id="UINC01063383">
    <property type="protein sequence ID" value="SVB90966.1"/>
    <property type="molecule type" value="Genomic_DNA"/>
</dbReference>
<protein>
    <recommendedName>
        <fullName evidence="1">PD-(D/E)XK endonuclease-like domain-containing protein</fullName>
    </recommendedName>
</protein>
<evidence type="ECO:0000313" key="2">
    <source>
        <dbReference type="EMBL" id="SVB90966.1"/>
    </source>
</evidence>
<proteinExistence type="predicted"/>
<sequence length="182" mass="21005">MNRVWLAKWKAAVGEEKANAISGKAMARGSRYHYLQEDFLNNKLTEERLKALTPLDLMMFNQTKELTSRIGDIYMLEGSMYSNDLEMAGRVDLIAEFAGKVSVIDFKTSTKRKTPSKIKGYFMQETAYATMFEEMYGVPINRIVTIIAVEETGQSQMFVEEPSKWIEPLKELRNQYRQEYGV</sequence>
<dbReference type="PANTHER" id="PTHR31340:SF3">
    <property type="entry name" value="MITOCHONDRIAL GENOME MAINTENANCE EXONUCLEASE 1"/>
    <property type="match status" value="1"/>
</dbReference>
<dbReference type="InterPro" id="IPR038726">
    <property type="entry name" value="PDDEXK_AddAB-type"/>
</dbReference>